<name>A0A8S5P8Q1_9CAUD</name>
<sequence length="788" mass="90088">MSDINVNKIQQNVKELQDQNAIDFQQWKKLGKDIEKLSEKIKLSDTNLIILMKKIKNDYEKMKKVIVDENVQVQLNNKIEQNKNDIVDSNNKIEETINEINKKVNIETFQDKVEEINLDINSKVGKINSQLDTKANQMELETQKARIDNFTSLADGSTTGDAELIDIRIGIDGVTYKNAGTAIREQFKKRTGFVIEVTQYLKEENRQNGYYYDRNATAENNYIVSESASIYNKILIKKGVTYHFKDIWGYFSTVIYEDNTHFNLSDLNNTKVSGKFTAEDNGYILITTHNSATGISAMFSDGEINWGNYSEESYYLTKNMTIDYNDINNVPSFVETSEFNRKSTDLSLSINNIEDKISFCSDKVTQYLKEENRQNGYYDRNATGENNYIVSESASIYNKILIKKGVTYHYIDLYAYFCRVIYNNGTKFNLSDSTSTKISGKFTAEDNGYILITTHISATGISAMFANGEIKWDKYVEESYQFSSGLLIAYKDILDAPLQIVDLHVIKNGSGDFISLVEAINSITDSSIKKQYNIYVYDDHDIINELGGQNYIESLSNTSDRASLYIPDYVNVIGVGLRKLSGKIEKTWNCNYNAIKAMSTLEIKKGNNKFKNLIITAQNMRYAVHDESSGSEPNNFIEWENCKFIHYGNDDFKNDNSGQWLSVCGYGSGMSSGCLRKFKHCYFESNAFFPFACHDNKNFKYGAYLYFNDCEFYNKCENLKYSESVRLSTYETGTIDNIASFNNCILKNILVKSEISSENLNRWRVKSCGNVTDYIAKSNKNVPHVINI</sequence>
<organism evidence="1">
    <name type="scientific">Podoviridae sp. ctPr92</name>
    <dbReference type="NCBI Taxonomy" id="2825247"/>
    <lineage>
        <taxon>Viruses</taxon>
        <taxon>Duplodnaviria</taxon>
        <taxon>Heunggongvirae</taxon>
        <taxon>Uroviricota</taxon>
        <taxon>Caudoviricetes</taxon>
    </lineage>
</organism>
<proteinExistence type="predicted"/>
<evidence type="ECO:0000313" key="1">
    <source>
        <dbReference type="EMBL" id="DAE02811.1"/>
    </source>
</evidence>
<accession>A0A8S5P8Q1</accession>
<protein>
    <submittedName>
        <fullName evidence="1">Pectinesterase</fullName>
    </submittedName>
</protein>
<reference evidence="1" key="1">
    <citation type="journal article" date="2021" name="Proc. Natl. Acad. Sci. U.S.A.">
        <title>A Catalog of Tens of Thousands of Viruses from Human Metagenomes Reveals Hidden Associations with Chronic Diseases.</title>
        <authorList>
            <person name="Tisza M.J."/>
            <person name="Buck C.B."/>
        </authorList>
    </citation>
    <scope>NUCLEOTIDE SEQUENCE</scope>
    <source>
        <strain evidence="1">CtPr92</strain>
    </source>
</reference>
<dbReference type="EMBL" id="BK015353">
    <property type="protein sequence ID" value="DAE02811.1"/>
    <property type="molecule type" value="Genomic_DNA"/>
</dbReference>